<feature type="transmembrane region" description="Helical" evidence="18">
    <location>
        <begin position="31"/>
        <end position="52"/>
    </location>
</feature>
<evidence type="ECO:0000256" key="10">
    <source>
        <dbReference type="ARBA" id="ARBA00023002"/>
    </source>
</evidence>
<dbReference type="InterPro" id="IPR000298">
    <property type="entry name" value="Cyt_c_oxidase-like_su3"/>
</dbReference>
<evidence type="ECO:0000313" key="21">
    <source>
        <dbReference type="Proteomes" id="UP000298585"/>
    </source>
</evidence>
<keyword evidence="9 18" id="KW-1133">Transmembrane helix</keyword>
<dbReference type="GO" id="GO:0009486">
    <property type="term" value="F:cytochrome bo3 ubiquinol oxidase activity"/>
    <property type="evidence" value="ECO:0007669"/>
    <property type="project" value="InterPro"/>
</dbReference>
<dbReference type="GO" id="GO:0019646">
    <property type="term" value="P:aerobic electron transport chain"/>
    <property type="evidence" value="ECO:0007669"/>
    <property type="project" value="InterPro"/>
</dbReference>
<evidence type="ECO:0000256" key="13">
    <source>
        <dbReference type="ARBA" id="ARBA00030072"/>
    </source>
</evidence>
<evidence type="ECO:0000256" key="12">
    <source>
        <dbReference type="ARBA" id="ARBA00025694"/>
    </source>
</evidence>
<evidence type="ECO:0000256" key="4">
    <source>
        <dbReference type="ARBA" id="ARBA00014687"/>
    </source>
</evidence>
<feature type="transmembrane region" description="Helical" evidence="18">
    <location>
        <begin position="178"/>
        <end position="202"/>
    </location>
</feature>
<evidence type="ECO:0000256" key="17">
    <source>
        <dbReference type="RuleBase" id="RU003376"/>
    </source>
</evidence>
<dbReference type="FunFam" id="1.20.120.80:FF:000001">
    <property type="entry name" value="Cytochrome (Ubi)quinol oxidase subunit III"/>
    <property type="match status" value="1"/>
</dbReference>
<evidence type="ECO:0000256" key="14">
    <source>
        <dbReference type="ARBA" id="ARBA00031884"/>
    </source>
</evidence>
<dbReference type="RefSeq" id="WP_158338701.1">
    <property type="nucleotide sequence ID" value="NZ_CP034855.1"/>
</dbReference>
<feature type="transmembrane region" description="Helical" evidence="18">
    <location>
        <begin position="100"/>
        <end position="120"/>
    </location>
</feature>
<organism evidence="20 21">
    <name type="scientific">Buchnera aphidicola</name>
    <name type="common">Sitobion avenae</name>
    <dbReference type="NCBI Taxonomy" id="571428"/>
    <lineage>
        <taxon>Bacteria</taxon>
        <taxon>Pseudomonadati</taxon>
        <taxon>Pseudomonadota</taxon>
        <taxon>Gammaproteobacteria</taxon>
        <taxon>Enterobacterales</taxon>
        <taxon>Erwiniaceae</taxon>
        <taxon>Buchnera</taxon>
    </lineage>
</organism>
<keyword evidence="7 17" id="KW-0812">Transmembrane</keyword>
<dbReference type="InterPro" id="IPR035973">
    <property type="entry name" value="Cyt_c_oxidase_su3-like_sf"/>
</dbReference>
<name>A0A4D6Y8K4_9GAMM</name>
<dbReference type="Proteomes" id="UP000298585">
    <property type="component" value="Chromosome"/>
</dbReference>
<accession>A0A4D6Y8K4</accession>
<dbReference type="GO" id="GO:0005886">
    <property type="term" value="C:plasma membrane"/>
    <property type="evidence" value="ECO:0007669"/>
    <property type="project" value="UniProtKB-SubCell"/>
</dbReference>
<dbReference type="InterPro" id="IPR024791">
    <property type="entry name" value="Cyt_c/ubiquinol_Oxase_su3"/>
</dbReference>
<feature type="domain" description="Heme-copper oxidase subunit III family profile" evidence="19">
    <location>
        <begin position="29"/>
        <end position="205"/>
    </location>
</feature>
<dbReference type="SUPFAM" id="SSF81452">
    <property type="entry name" value="Cytochrome c oxidase subunit III-like"/>
    <property type="match status" value="1"/>
</dbReference>
<comment type="subcellular location">
    <subcellularLocation>
        <location evidence="1 17">Cell membrane</location>
        <topology evidence="1 17">Multi-pass membrane protein</topology>
    </subcellularLocation>
</comment>
<evidence type="ECO:0000256" key="18">
    <source>
        <dbReference type="SAM" id="Phobius"/>
    </source>
</evidence>
<keyword evidence="11 18" id="KW-0472">Membrane</keyword>
<dbReference type="CDD" id="cd02863">
    <property type="entry name" value="Ubiquinol_oxidase_III"/>
    <property type="match status" value="1"/>
</dbReference>
<dbReference type="InterPro" id="IPR033946">
    <property type="entry name" value="Ubiquinol_oxase_su3_dom"/>
</dbReference>
<dbReference type="InterPro" id="IPR013833">
    <property type="entry name" value="Cyt_c_oxidase_su3_a-hlx"/>
</dbReference>
<comment type="subunit">
    <text evidence="3">Heterooctamer of two A chains, two B chains, two C chains and two D chains.</text>
</comment>
<dbReference type="EMBL" id="CP034855">
    <property type="protein sequence ID" value="QCI25659.1"/>
    <property type="molecule type" value="Genomic_DNA"/>
</dbReference>
<gene>
    <name evidence="20" type="primary">cyoC</name>
    <name evidence="20" type="ORF">D9V77_02335</name>
</gene>
<comment type="function">
    <text evidence="12">Cytochrome bo(3) ubiquinol terminal oxidase is the component of the aerobic respiratory chain of E.coli that predominates when cells are grown at high aeration. Has proton pump activity across the membrane in addition to electron transfer, pumping 2 protons/electron.</text>
</comment>
<dbReference type="InterPro" id="IPR014206">
    <property type="entry name" value="Cyt_c_ubiqinol_oxidase_su3"/>
</dbReference>
<evidence type="ECO:0000256" key="11">
    <source>
        <dbReference type="ARBA" id="ARBA00023136"/>
    </source>
</evidence>
<dbReference type="AlphaFoldDB" id="A0A4D6Y8K4"/>
<dbReference type="GO" id="GO:0004129">
    <property type="term" value="F:cytochrome-c oxidase activity"/>
    <property type="evidence" value="ECO:0007669"/>
    <property type="project" value="InterPro"/>
</dbReference>
<dbReference type="Pfam" id="PF00510">
    <property type="entry name" value="COX3"/>
    <property type="match status" value="1"/>
</dbReference>
<dbReference type="NCBIfam" id="TIGR02842">
    <property type="entry name" value="CyoC"/>
    <property type="match status" value="1"/>
</dbReference>
<keyword evidence="8" id="KW-0249">Electron transport</keyword>
<evidence type="ECO:0000313" key="20">
    <source>
        <dbReference type="EMBL" id="QCI25659.1"/>
    </source>
</evidence>
<sequence>MIENKISNIMMLNVHSNVCDTESDSNKLFGLWIYLMSDCIMFAVLFAVYTIISSNISVDLISNNIVNLSSVLLETVLLLFSSLSCGFVIIAMNQKNIKMIYSYLIITFCLGVIFLFMEIYEFYELILRNFGPDKNAFFSIFFTLIGTHGIHIFFGLILILSILYQIKRLGLTQPIRTRILCLSIFWHFLDIIWICVFTFVYLNGVI</sequence>
<evidence type="ECO:0000256" key="8">
    <source>
        <dbReference type="ARBA" id="ARBA00022982"/>
    </source>
</evidence>
<proteinExistence type="inferred from homology"/>
<evidence type="ECO:0000256" key="9">
    <source>
        <dbReference type="ARBA" id="ARBA00022989"/>
    </source>
</evidence>
<evidence type="ECO:0000256" key="7">
    <source>
        <dbReference type="ARBA" id="ARBA00022692"/>
    </source>
</evidence>
<keyword evidence="10" id="KW-0560">Oxidoreductase</keyword>
<evidence type="ECO:0000256" key="5">
    <source>
        <dbReference type="ARBA" id="ARBA00022448"/>
    </source>
</evidence>
<evidence type="ECO:0000256" key="6">
    <source>
        <dbReference type="ARBA" id="ARBA00022475"/>
    </source>
</evidence>
<evidence type="ECO:0000256" key="16">
    <source>
        <dbReference type="ARBA" id="ARBA00032717"/>
    </source>
</evidence>
<dbReference type="OrthoDB" id="9810850at2"/>
<comment type="similarity">
    <text evidence="2 17">Belongs to the cytochrome c oxidase subunit 3 family.</text>
</comment>
<dbReference type="Gene3D" id="1.20.120.80">
    <property type="entry name" value="Cytochrome c oxidase, subunit III, four-helix bundle"/>
    <property type="match status" value="1"/>
</dbReference>
<dbReference type="PANTHER" id="PTHR11403:SF2">
    <property type="entry name" value="CYTOCHROME BO(3) UBIQUINOL OXIDASE SUBUNIT 3"/>
    <property type="match status" value="1"/>
</dbReference>
<reference evidence="20 21" key="2">
    <citation type="submission" date="2019-05" db="EMBL/GenBank/DDBJ databases">
        <title>Genome evolution of the obligate endosymbiont Buchnera aphidicola.</title>
        <authorList>
            <person name="Moran N.A."/>
        </authorList>
    </citation>
    <scope>NUCLEOTIDE SEQUENCE [LARGE SCALE GENOMIC DNA]</scope>
    <source>
        <strain evidence="20 21">Sav</strain>
    </source>
</reference>
<keyword evidence="6" id="KW-1003">Cell membrane</keyword>
<dbReference type="PANTHER" id="PTHR11403">
    <property type="entry name" value="CYTOCHROME C OXIDASE SUBUNIT III"/>
    <property type="match status" value="1"/>
</dbReference>
<protein>
    <recommendedName>
        <fullName evidence="4">Cytochrome bo(3) ubiquinol oxidase subunit 3</fullName>
    </recommendedName>
    <alternativeName>
        <fullName evidence="15">Cytochrome o ubiquinol oxidase subunit 3</fullName>
    </alternativeName>
    <alternativeName>
        <fullName evidence="13">Oxidase bo(3) subunit 3</fullName>
    </alternativeName>
    <alternativeName>
        <fullName evidence="16">Ubiquinol oxidase polypeptide III</fullName>
    </alternativeName>
    <alternativeName>
        <fullName evidence="14">Ubiquinol oxidase subunit 3</fullName>
    </alternativeName>
</protein>
<reference evidence="20 21" key="1">
    <citation type="submission" date="2018-12" db="EMBL/GenBank/DDBJ databases">
        <authorList>
            <person name="Chong R.A."/>
        </authorList>
    </citation>
    <scope>NUCLEOTIDE SEQUENCE [LARGE SCALE GENOMIC DNA]</scope>
    <source>
        <strain evidence="20 21">Sav</strain>
    </source>
</reference>
<evidence type="ECO:0000256" key="2">
    <source>
        <dbReference type="ARBA" id="ARBA00010581"/>
    </source>
</evidence>
<dbReference type="PROSITE" id="PS50253">
    <property type="entry name" value="COX3"/>
    <property type="match status" value="1"/>
</dbReference>
<evidence type="ECO:0000256" key="1">
    <source>
        <dbReference type="ARBA" id="ARBA00004651"/>
    </source>
</evidence>
<evidence type="ECO:0000256" key="3">
    <source>
        <dbReference type="ARBA" id="ARBA00011700"/>
    </source>
</evidence>
<evidence type="ECO:0000256" key="15">
    <source>
        <dbReference type="ARBA" id="ARBA00032189"/>
    </source>
</evidence>
<feature type="transmembrane region" description="Helical" evidence="18">
    <location>
        <begin position="72"/>
        <end position="93"/>
    </location>
</feature>
<evidence type="ECO:0000259" key="19">
    <source>
        <dbReference type="PROSITE" id="PS50253"/>
    </source>
</evidence>
<feature type="transmembrane region" description="Helical" evidence="18">
    <location>
        <begin position="140"/>
        <end position="166"/>
    </location>
</feature>
<keyword evidence="5" id="KW-0813">Transport</keyword>